<accession>X1J5N2</accession>
<gene>
    <name evidence="1" type="ORF">S03H2_43849</name>
</gene>
<evidence type="ECO:0000313" key="1">
    <source>
        <dbReference type="EMBL" id="GAH73649.1"/>
    </source>
</evidence>
<reference evidence="1" key="1">
    <citation type="journal article" date="2014" name="Front. Microbiol.">
        <title>High frequency of phylogenetically diverse reductive dehalogenase-homologous genes in deep subseafloor sedimentary metagenomes.</title>
        <authorList>
            <person name="Kawai M."/>
            <person name="Futagami T."/>
            <person name="Toyoda A."/>
            <person name="Takaki Y."/>
            <person name="Nishi S."/>
            <person name="Hori S."/>
            <person name="Arai W."/>
            <person name="Tsubouchi T."/>
            <person name="Morono Y."/>
            <person name="Uchiyama I."/>
            <person name="Ito T."/>
            <person name="Fujiyama A."/>
            <person name="Inagaki F."/>
            <person name="Takami H."/>
        </authorList>
    </citation>
    <scope>NUCLEOTIDE SEQUENCE</scope>
    <source>
        <strain evidence="1">Expedition CK06-06</strain>
    </source>
</reference>
<sequence>LSTYLCLLYLGFQKSEKAIFKTSLHVVIVFSELCRIDCAILCLIFSKYRSSIFYFKVDNPNLSRYS</sequence>
<feature type="non-terminal residue" evidence="1">
    <location>
        <position position="1"/>
    </location>
</feature>
<comment type="caution">
    <text evidence="1">The sequence shown here is derived from an EMBL/GenBank/DDBJ whole genome shotgun (WGS) entry which is preliminary data.</text>
</comment>
<protein>
    <submittedName>
        <fullName evidence="1">Uncharacterized protein</fullName>
    </submittedName>
</protein>
<proteinExistence type="predicted"/>
<organism evidence="1">
    <name type="scientific">marine sediment metagenome</name>
    <dbReference type="NCBI Taxonomy" id="412755"/>
    <lineage>
        <taxon>unclassified sequences</taxon>
        <taxon>metagenomes</taxon>
        <taxon>ecological metagenomes</taxon>
    </lineage>
</organism>
<name>X1J5N2_9ZZZZ</name>
<dbReference type="EMBL" id="BARU01027385">
    <property type="protein sequence ID" value="GAH73649.1"/>
    <property type="molecule type" value="Genomic_DNA"/>
</dbReference>
<dbReference type="AlphaFoldDB" id="X1J5N2"/>